<comment type="caution">
    <text evidence="2">The sequence shown here is derived from an EMBL/GenBank/DDBJ whole genome shotgun (WGS) entry which is preliminary data.</text>
</comment>
<evidence type="ECO:0000256" key="1">
    <source>
        <dbReference type="SAM" id="MobiDB-lite"/>
    </source>
</evidence>
<accession>A0A9P5TP09</accession>
<sequence length="318" mass="33129">MLSMPGGIALASFQFGIERMIRAQHGLLEKWSLEEKSLVAEGEDHSIVPAPPAQELTRALFQLLVVHPFLEVLSATSPWSLLVGHVLTTQPNNGAANATPFTISTSSYINGNNYPSYIRGVFVNCCHRVNVLTIMRNSCVAIVGTAHSFSAHAGNQLSITVDELALNLSSLAAASTPASVITTGNAAPARRRFNPFILTPPSAPLATSVATPANTSAMASDTTVPPTSEMQMAIPSNSATFEASPAHPARACKPTAKASPSKRHKTAAAPPADAPMPIVASPTASSTLNLQAAGPTGPQCILGCLLSSSLTFWEAEVV</sequence>
<feature type="compositionally biased region" description="Low complexity" evidence="1">
    <location>
        <begin position="267"/>
        <end position="280"/>
    </location>
</feature>
<proteinExistence type="predicted"/>
<keyword evidence="3" id="KW-1185">Reference proteome</keyword>
<reference evidence="2" key="1">
    <citation type="submission" date="2020-11" db="EMBL/GenBank/DDBJ databases">
        <authorList>
            <consortium name="DOE Joint Genome Institute"/>
            <person name="Ahrendt S."/>
            <person name="Riley R."/>
            <person name="Andreopoulos W."/>
            <person name="LaButti K."/>
            <person name="Pangilinan J."/>
            <person name="Ruiz-duenas F.J."/>
            <person name="Barrasa J.M."/>
            <person name="Sanchez-Garcia M."/>
            <person name="Camarero S."/>
            <person name="Miyauchi S."/>
            <person name="Serrano A."/>
            <person name="Linde D."/>
            <person name="Babiker R."/>
            <person name="Drula E."/>
            <person name="Ayuso-Fernandez I."/>
            <person name="Pacheco R."/>
            <person name="Padilla G."/>
            <person name="Ferreira P."/>
            <person name="Barriuso J."/>
            <person name="Kellner H."/>
            <person name="Castanera R."/>
            <person name="Alfaro M."/>
            <person name="Ramirez L."/>
            <person name="Pisabarro A.G."/>
            <person name="Kuo A."/>
            <person name="Tritt A."/>
            <person name="Lipzen A."/>
            <person name="He G."/>
            <person name="Yan M."/>
            <person name="Ng V."/>
            <person name="Cullen D."/>
            <person name="Martin F."/>
            <person name="Rosso M.-N."/>
            <person name="Henrissat B."/>
            <person name="Hibbett D."/>
            <person name="Martinez A.T."/>
            <person name="Grigoriev I.V."/>
        </authorList>
    </citation>
    <scope>NUCLEOTIDE SEQUENCE</scope>
    <source>
        <strain evidence="2">AH 44721</strain>
    </source>
</reference>
<dbReference type="EMBL" id="JADNYJ010000028">
    <property type="protein sequence ID" value="KAF8903856.1"/>
    <property type="molecule type" value="Genomic_DNA"/>
</dbReference>
<feature type="region of interest" description="Disordered" evidence="1">
    <location>
        <begin position="239"/>
        <end position="280"/>
    </location>
</feature>
<evidence type="ECO:0000313" key="3">
    <source>
        <dbReference type="Proteomes" id="UP000724874"/>
    </source>
</evidence>
<evidence type="ECO:0000313" key="2">
    <source>
        <dbReference type="EMBL" id="KAF8903856.1"/>
    </source>
</evidence>
<name>A0A9P5TP09_GYMJU</name>
<dbReference type="Proteomes" id="UP000724874">
    <property type="component" value="Unassembled WGS sequence"/>
</dbReference>
<dbReference type="AlphaFoldDB" id="A0A9P5TP09"/>
<gene>
    <name evidence="2" type="ORF">CPB84DRAFT_1845537</name>
</gene>
<protein>
    <submittedName>
        <fullName evidence="2">Uncharacterized protein</fullName>
    </submittedName>
</protein>
<organism evidence="2 3">
    <name type="scientific">Gymnopilus junonius</name>
    <name type="common">Spectacular rustgill mushroom</name>
    <name type="synonym">Gymnopilus spectabilis subsp. junonius</name>
    <dbReference type="NCBI Taxonomy" id="109634"/>
    <lineage>
        <taxon>Eukaryota</taxon>
        <taxon>Fungi</taxon>
        <taxon>Dikarya</taxon>
        <taxon>Basidiomycota</taxon>
        <taxon>Agaricomycotina</taxon>
        <taxon>Agaricomycetes</taxon>
        <taxon>Agaricomycetidae</taxon>
        <taxon>Agaricales</taxon>
        <taxon>Agaricineae</taxon>
        <taxon>Hymenogastraceae</taxon>
        <taxon>Gymnopilus</taxon>
    </lineage>
</organism>